<dbReference type="CDD" id="cd01949">
    <property type="entry name" value="GGDEF"/>
    <property type="match status" value="1"/>
</dbReference>
<dbReference type="PROSITE" id="PS51831">
    <property type="entry name" value="HD"/>
    <property type="match status" value="1"/>
</dbReference>
<dbReference type="PROSITE" id="PS50887">
    <property type="entry name" value="GGDEF"/>
    <property type="match status" value="1"/>
</dbReference>
<dbReference type="GO" id="GO:0043709">
    <property type="term" value="P:cell adhesion involved in single-species biofilm formation"/>
    <property type="evidence" value="ECO:0007669"/>
    <property type="project" value="TreeGrafter"/>
</dbReference>
<dbReference type="EMBL" id="PUHZ01000021">
    <property type="protein sequence ID" value="PQO44119.1"/>
    <property type="molecule type" value="Genomic_DNA"/>
</dbReference>
<dbReference type="SUPFAM" id="SSF109604">
    <property type="entry name" value="HD-domain/PDEase-like"/>
    <property type="match status" value="1"/>
</dbReference>
<comment type="caution">
    <text evidence="7">The sequence shown here is derived from an EMBL/GenBank/DDBJ whole genome shotgun (WGS) entry which is preliminary data.</text>
</comment>
<name>A0A2S8GI42_9BACT</name>
<feature type="domain" description="HD-GYP" evidence="6">
    <location>
        <begin position="50"/>
        <end position="245"/>
    </location>
</feature>
<organism evidence="7 8">
    <name type="scientific">Blastopirellula marina</name>
    <dbReference type="NCBI Taxonomy" id="124"/>
    <lineage>
        <taxon>Bacteria</taxon>
        <taxon>Pseudomonadati</taxon>
        <taxon>Planctomycetota</taxon>
        <taxon>Planctomycetia</taxon>
        <taxon>Pirellulales</taxon>
        <taxon>Pirellulaceae</taxon>
        <taxon>Blastopirellula</taxon>
    </lineage>
</organism>
<gene>
    <name evidence="7" type="ORF">C5Y93_21525</name>
</gene>
<dbReference type="GO" id="GO:0052621">
    <property type="term" value="F:diguanylate cyclase activity"/>
    <property type="evidence" value="ECO:0007669"/>
    <property type="project" value="UniProtKB-EC"/>
</dbReference>
<reference evidence="7 8" key="1">
    <citation type="submission" date="2018-02" db="EMBL/GenBank/DDBJ databases">
        <title>Comparative genomes isolates from brazilian mangrove.</title>
        <authorList>
            <person name="Araujo J.E."/>
            <person name="Taketani R.G."/>
            <person name="Silva M.C.P."/>
            <person name="Loureco M.V."/>
            <person name="Andreote F.D."/>
        </authorList>
    </citation>
    <scope>NUCLEOTIDE SEQUENCE [LARGE SCALE GENOMIC DNA]</scope>
    <source>
        <strain evidence="7 8">Nap-Phe MGV</strain>
    </source>
</reference>
<dbReference type="Pfam" id="PF00990">
    <property type="entry name" value="GGDEF"/>
    <property type="match status" value="1"/>
</dbReference>
<comment type="catalytic activity">
    <reaction evidence="2">
        <text>2 GTP = 3',3'-c-di-GMP + 2 diphosphate</text>
        <dbReference type="Rhea" id="RHEA:24898"/>
        <dbReference type="ChEBI" id="CHEBI:33019"/>
        <dbReference type="ChEBI" id="CHEBI:37565"/>
        <dbReference type="ChEBI" id="CHEBI:58805"/>
        <dbReference type="EC" id="2.7.7.65"/>
    </reaction>
</comment>
<evidence type="ECO:0000259" key="3">
    <source>
        <dbReference type="PROSITE" id="PS50112"/>
    </source>
</evidence>
<dbReference type="InterPro" id="IPR035965">
    <property type="entry name" value="PAS-like_dom_sf"/>
</dbReference>
<proteinExistence type="predicted"/>
<feature type="domain" description="HD" evidence="5">
    <location>
        <begin position="72"/>
        <end position="194"/>
    </location>
</feature>
<dbReference type="Gene3D" id="1.10.3210.10">
    <property type="entry name" value="Hypothetical protein af1432"/>
    <property type="match status" value="1"/>
</dbReference>
<dbReference type="CDD" id="cd00077">
    <property type="entry name" value="HDc"/>
    <property type="match status" value="1"/>
</dbReference>
<dbReference type="FunFam" id="3.30.70.270:FF:000001">
    <property type="entry name" value="Diguanylate cyclase domain protein"/>
    <property type="match status" value="1"/>
</dbReference>
<dbReference type="InterPro" id="IPR043128">
    <property type="entry name" value="Rev_trsase/Diguanyl_cyclase"/>
</dbReference>
<evidence type="ECO:0000256" key="1">
    <source>
        <dbReference type="ARBA" id="ARBA00012528"/>
    </source>
</evidence>
<dbReference type="NCBIfam" id="TIGR00229">
    <property type="entry name" value="sensory_box"/>
    <property type="match status" value="1"/>
</dbReference>
<evidence type="ECO:0000313" key="7">
    <source>
        <dbReference type="EMBL" id="PQO44119.1"/>
    </source>
</evidence>
<accession>A0A2S8GI42</accession>
<dbReference type="SMART" id="SM00471">
    <property type="entry name" value="HDc"/>
    <property type="match status" value="1"/>
</dbReference>
<dbReference type="InterPro" id="IPR029787">
    <property type="entry name" value="Nucleotide_cyclase"/>
</dbReference>
<evidence type="ECO:0000313" key="8">
    <source>
        <dbReference type="Proteomes" id="UP000237819"/>
    </source>
</evidence>
<dbReference type="EC" id="2.7.7.65" evidence="1"/>
<evidence type="ECO:0000256" key="2">
    <source>
        <dbReference type="ARBA" id="ARBA00034247"/>
    </source>
</evidence>
<dbReference type="Gene3D" id="3.30.450.20">
    <property type="entry name" value="PAS domain"/>
    <property type="match status" value="1"/>
</dbReference>
<dbReference type="InterPro" id="IPR037522">
    <property type="entry name" value="HD_GYP_dom"/>
</dbReference>
<dbReference type="InterPro" id="IPR003607">
    <property type="entry name" value="HD/PDEase_dom"/>
</dbReference>
<sequence length="746" mass="82694">MDTDLPANFGVDPGESTDHRFGALQQLLLSTEEVDDDALVAAALEQQNQLVQVRLGVASSLFTALKAKHPPTAAHSLRVATSISTWAAIRGNSHSERDELEVAALLHDIGKLAVPDYLLAKPGKLNDEELALMDEHHAAGVEIIEHCCSDAGIMAVIRHAGAWFDGSKRAYPLCGDDIPRGARMLAIVDAFDSMTTDQVYRRARSKDRALAELFAYAGTQFDPELVSDFCTFQMRFSNKLQHDVAQQWLRDLSPNQSNSHWDHVIPQRGARPNQLLNLFHENLFRNVHDGLIYVGADMKILRWNHAAETLTGLSSESVLNRTWSPKLVGMGDASGRFLPEREDPLAVAIYSGLQSVLRLTIRDAQGEYSAITAHISPVITEDGVGRGATLQLCDASGIQRLEEQLRSLHVKATRDPLTSLANRAELDRSLHEMVRKHNTSNRPCSLIICDIDFFKRINDNYGHQAGDDALVSFASHLKRHALPGDVAARYGGEEFVLVCGHCDMKTAAQRAEAIRQEVASTAQPSLGGKNLTASFGVTELQAGDTPESMLNRADRALLQAKELGRNMVIQLGSGRDDTEKRERRSWWSNIFAHRSPGALVERTMTTRAPLKMVWEKMRGFLTDHVAEVIDTSEQQLTLAFDGDTFGLARRTTDRGAALVMTIRPREQQDDRGMTSTVIEVSVAPRRSRDRRRSDALQRARQLMASLQSYLMVHDFSEGVVGEEKQAPTIWDRLAAKFKKPPADDGR</sequence>
<dbReference type="OrthoDB" id="9759601at2"/>
<dbReference type="PANTHER" id="PTHR45138">
    <property type="entry name" value="REGULATORY COMPONENTS OF SENSORY TRANSDUCTION SYSTEM"/>
    <property type="match status" value="1"/>
</dbReference>
<dbReference type="RefSeq" id="WP_105337518.1">
    <property type="nucleotide sequence ID" value="NZ_PUHZ01000021.1"/>
</dbReference>
<dbReference type="AlphaFoldDB" id="A0A2S8GI42"/>
<feature type="domain" description="GGDEF" evidence="4">
    <location>
        <begin position="442"/>
        <end position="573"/>
    </location>
</feature>
<feature type="domain" description="PAS" evidence="3">
    <location>
        <begin position="283"/>
        <end position="322"/>
    </location>
</feature>
<dbReference type="InterPro" id="IPR050469">
    <property type="entry name" value="Diguanylate_Cyclase"/>
</dbReference>
<protein>
    <recommendedName>
        <fullName evidence="1">diguanylate cyclase</fullName>
        <ecNumber evidence="1">2.7.7.65</ecNumber>
    </recommendedName>
</protein>
<dbReference type="InterPro" id="IPR006674">
    <property type="entry name" value="HD_domain"/>
</dbReference>
<dbReference type="SMART" id="SM00267">
    <property type="entry name" value="GGDEF"/>
    <property type="match status" value="1"/>
</dbReference>
<dbReference type="NCBIfam" id="TIGR00254">
    <property type="entry name" value="GGDEF"/>
    <property type="match status" value="1"/>
</dbReference>
<dbReference type="Pfam" id="PF13487">
    <property type="entry name" value="HD_5"/>
    <property type="match status" value="1"/>
</dbReference>
<dbReference type="Proteomes" id="UP000237819">
    <property type="component" value="Unassembled WGS sequence"/>
</dbReference>
<dbReference type="SUPFAM" id="SSF55785">
    <property type="entry name" value="PYP-like sensor domain (PAS domain)"/>
    <property type="match status" value="1"/>
</dbReference>
<dbReference type="GO" id="GO:0005886">
    <property type="term" value="C:plasma membrane"/>
    <property type="evidence" value="ECO:0007669"/>
    <property type="project" value="TreeGrafter"/>
</dbReference>
<dbReference type="CDD" id="cd00130">
    <property type="entry name" value="PAS"/>
    <property type="match status" value="1"/>
</dbReference>
<dbReference type="PROSITE" id="PS50112">
    <property type="entry name" value="PAS"/>
    <property type="match status" value="1"/>
</dbReference>
<dbReference type="PROSITE" id="PS51832">
    <property type="entry name" value="HD_GYP"/>
    <property type="match status" value="1"/>
</dbReference>
<evidence type="ECO:0000259" key="5">
    <source>
        <dbReference type="PROSITE" id="PS51831"/>
    </source>
</evidence>
<dbReference type="GO" id="GO:1902201">
    <property type="term" value="P:negative regulation of bacterial-type flagellum-dependent cell motility"/>
    <property type="evidence" value="ECO:0007669"/>
    <property type="project" value="TreeGrafter"/>
</dbReference>
<dbReference type="InterPro" id="IPR000014">
    <property type="entry name" value="PAS"/>
</dbReference>
<dbReference type="Gene3D" id="3.30.70.270">
    <property type="match status" value="1"/>
</dbReference>
<evidence type="ECO:0000259" key="6">
    <source>
        <dbReference type="PROSITE" id="PS51832"/>
    </source>
</evidence>
<evidence type="ECO:0000259" key="4">
    <source>
        <dbReference type="PROSITE" id="PS50887"/>
    </source>
</evidence>
<dbReference type="SUPFAM" id="SSF55073">
    <property type="entry name" value="Nucleotide cyclase"/>
    <property type="match status" value="1"/>
</dbReference>
<dbReference type="PANTHER" id="PTHR45138:SF9">
    <property type="entry name" value="DIGUANYLATE CYCLASE DGCM-RELATED"/>
    <property type="match status" value="1"/>
</dbReference>
<dbReference type="InterPro" id="IPR000160">
    <property type="entry name" value="GGDEF_dom"/>
</dbReference>